<dbReference type="Pfam" id="PF04055">
    <property type="entry name" value="Radical_SAM"/>
    <property type="match status" value="1"/>
</dbReference>
<dbReference type="SUPFAM" id="SSF102114">
    <property type="entry name" value="Radical SAM enzymes"/>
    <property type="match status" value="1"/>
</dbReference>
<dbReference type="OrthoDB" id="9808022at2"/>
<dbReference type="SFLD" id="SFLDG01082">
    <property type="entry name" value="B12-binding_domain_containing"/>
    <property type="match status" value="1"/>
</dbReference>
<evidence type="ECO:0000256" key="3">
    <source>
        <dbReference type="ARBA" id="ARBA00022723"/>
    </source>
</evidence>
<dbReference type="EMBL" id="RBWY01000001">
    <property type="protein sequence ID" value="RKS87743.1"/>
    <property type="molecule type" value="Genomic_DNA"/>
</dbReference>
<dbReference type="SMART" id="SM00729">
    <property type="entry name" value="Elp3"/>
    <property type="match status" value="1"/>
</dbReference>
<dbReference type="Proteomes" id="UP000278542">
    <property type="component" value="Unassembled WGS sequence"/>
</dbReference>
<keyword evidence="4" id="KW-0408">Iron</keyword>
<dbReference type="InterPro" id="IPR007197">
    <property type="entry name" value="rSAM"/>
</dbReference>
<gene>
    <name evidence="7" type="ORF">DES39_0985</name>
</gene>
<evidence type="ECO:0000256" key="4">
    <source>
        <dbReference type="ARBA" id="ARBA00023004"/>
    </source>
</evidence>
<sequence>MKLELESFYAKLDGTPFTERWAVMPFRGAMPVGADKINDTWQQLHQHAITKNKRLLYVHIPFCATHCSFCGFYQNPLHKHDTERYTQYLLQDILLNADSVLYQSAPIHAVYFGGGTPSALTADQLHRIITTLRKHYPLTPDCEITIEGRVLNFTDEKIDACLEAGANRFSIGVQTFDTAIRKRLARTSDKQQTINFIEKLGLRDKATVVCDLIFGLPEQTVATWQEDLAIVRDLPLDGVDLYALNLLPTTPLFKSVENNRVTLPTVTDNYQFYQMGVDTLTDYGWHQLSNSHWGKTTRERNLYNILIKQGADYLAFGSCAGGKLQDKSFMVQRNLDHYYANLDQGKKPLAMLLQGNKQLKWLHLLQGGIECGCVDLNAITSQPELLAPLINQWYQAGLICEDKLCFRLTTQGRFWASNLLSALQKLLLQINEPQLAQIATKHPHAVMMKADSAAGLARAKHSHAAQ</sequence>
<evidence type="ECO:0000256" key="1">
    <source>
        <dbReference type="ARBA" id="ARBA00001966"/>
    </source>
</evidence>
<keyword evidence="8" id="KW-1185">Reference proteome</keyword>
<dbReference type="GO" id="GO:0006779">
    <property type="term" value="P:porphyrin-containing compound biosynthetic process"/>
    <property type="evidence" value="ECO:0007669"/>
    <property type="project" value="TreeGrafter"/>
</dbReference>
<dbReference type="GO" id="GO:0003824">
    <property type="term" value="F:catalytic activity"/>
    <property type="evidence" value="ECO:0007669"/>
    <property type="project" value="InterPro"/>
</dbReference>
<dbReference type="PANTHER" id="PTHR13932">
    <property type="entry name" value="COPROPORPHYRINIGEN III OXIDASE"/>
    <property type="match status" value="1"/>
</dbReference>
<dbReference type="RefSeq" id="WP_121144619.1">
    <property type="nucleotide sequence ID" value="NZ_RBWY01000001.1"/>
</dbReference>
<dbReference type="GO" id="GO:0051539">
    <property type="term" value="F:4 iron, 4 sulfur cluster binding"/>
    <property type="evidence" value="ECO:0007669"/>
    <property type="project" value="TreeGrafter"/>
</dbReference>
<evidence type="ECO:0000256" key="2">
    <source>
        <dbReference type="ARBA" id="ARBA00022691"/>
    </source>
</evidence>
<dbReference type="InterPro" id="IPR034505">
    <property type="entry name" value="Coproporphyrinogen-III_oxidase"/>
</dbReference>
<dbReference type="NCBIfam" id="TIGR04107">
    <property type="entry name" value="rSAM_HutW"/>
    <property type="match status" value="1"/>
</dbReference>
<dbReference type="AlphaFoldDB" id="A0A495RJM6"/>
<evidence type="ECO:0000259" key="6">
    <source>
        <dbReference type="PROSITE" id="PS51918"/>
    </source>
</evidence>
<dbReference type="PROSITE" id="PS51918">
    <property type="entry name" value="RADICAL_SAM"/>
    <property type="match status" value="1"/>
</dbReference>
<evidence type="ECO:0000313" key="7">
    <source>
        <dbReference type="EMBL" id="RKS87743.1"/>
    </source>
</evidence>
<dbReference type="CDD" id="cd01335">
    <property type="entry name" value="Radical_SAM"/>
    <property type="match status" value="1"/>
</dbReference>
<keyword evidence="3" id="KW-0479">Metal-binding</keyword>
<dbReference type="GO" id="GO:0005737">
    <property type="term" value="C:cytoplasm"/>
    <property type="evidence" value="ECO:0007669"/>
    <property type="project" value="TreeGrafter"/>
</dbReference>
<name>A0A495RJM6_9GAMM</name>
<accession>A0A495RJM6</accession>
<evidence type="ECO:0000313" key="8">
    <source>
        <dbReference type="Proteomes" id="UP000278542"/>
    </source>
</evidence>
<dbReference type="InterPro" id="IPR006638">
    <property type="entry name" value="Elp3/MiaA/NifB-like_rSAM"/>
</dbReference>
<evidence type="ECO:0000256" key="5">
    <source>
        <dbReference type="ARBA" id="ARBA00023014"/>
    </source>
</evidence>
<organism evidence="7 8">
    <name type="scientific">Orbus hercynius</name>
    <dbReference type="NCBI Taxonomy" id="593135"/>
    <lineage>
        <taxon>Bacteria</taxon>
        <taxon>Pseudomonadati</taxon>
        <taxon>Pseudomonadota</taxon>
        <taxon>Gammaproteobacteria</taxon>
        <taxon>Orbales</taxon>
        <taxon>Orbaceae</taxon>
        <taxon>Orbus</taxon>
    </lineage>
</organism>
<comment type="cofactor">
    <cofactor evidence="1">
        <name>[4Fe-4S] cluster</name>
        <dbReference type="ChEBI" id="CHEBI:49883"/>
    </cofactor>
</comment>
<comment type="caution">
    <text evidence="7">The sequence shown here is derived from an EMBL/GenBank/DDBJ whole genome shotgun (WGS) entry which is preliminary data.</text>
</comment>
<dbReference type="InterPro" id="IPR013785">
    <property type="entry name" value="Aldolase_TIM"/>
</dbReference>
<protein>
    <submittedName>
        <fullName evidence="7">Anaerobic coproporphyrinogen III oxidase</fullName>
    </submittedName>
</protein>
<dbReference type="PANTHER" id="PTHR13932:SF9">
    <property type="entry name" value="COPROPORPHYRINOGEN III OXIDASE"/>
    <property type="match status" value="1"/>
</dbReference>
<dbReference type="SFLD" id="SFLDS00029">
    <property type="entry name" value="Radical_SAM"/>
    <property type="match status" value="1"/>
</dbReference>
<keyword evidence="5" id="KW-0411">Iron-sulfur</keyword>
<dbReference type="InterPro" id="IPR058240">
    <property type="entry name" value="rSAM_sf"/>
</dbReference>
<dbReference type="SFLD" id="SFLDG01065">
    <property type="entry name" value="anaerobic_coproporphyrinogen-I"/>
    <property type="match status" value="1"/>
</dbReference>
<keyword evidence="2" id="KW-0949">S-adenosyl-L-methionine</keyword>
<feature type="domain" description="Radical SAM core" evidence="6">
    <location>
        <begin position="48"/>
        <end position="287"/>
    </location>
</feature>
<dbReference type="SFLD" id="SFLDF00311">
    <property type="entry name" value="heme_degradation_proteins_(Hut"/>
    <property type="match status" value="1"/>
</dbReference>
<dbReference type="GO" id="GO:0046872">
    <property type="term" value="F:metal ion binding"/>
    <property type="evidence" value="ECO:0007669"/>
    <property type="project" value="UniProtKB-KW"/>
</dbReference>
<dbReference type="Gene3D" id="3.20.20.70">
    <property type="entry name" value="Aldolase class I"/>
    <property type="match status" value="1"/>
</dbReference>
<proteinExistence type="predicted"/>
<reference evidence="7 8" key="1">
    <citation type="submission" date="2018-10" db="EMBL/GenBank/DDBJ databases">
        <title>Genomic Encyclopedia of Type Strains, Phase IV (KMG-IV): sequencing the most valuable type-strain genomes for metagenomic binning, comparative biology and taxonomic classification.</title>
        <authorList>
            <person name="Goeker M."/>
        </authorList>
    </citation>
    <scope>NUCLEOTIDE SEQUENCE [LARGE SCALE GENOMIC DNA]</scope>
    <source>
        <strain evidence="7 8">DSM 22228</strain>
    </source>
</reference>
<dbReference type="InterPro" id="IPR026332">
    <property type="entry name" value="HutW"/>
</dbReference>